<evidence type="ECO:0000313" key="10">
    <source>
        <dbReference type="EMBL" id="KAF2483560.1"/>
    </source>
</evidence>
<evidence type="ECO:0000256" key="6">
    <source>
        <dbReference type="ARBA" id="ARBA00023242"/>
    </source>
</evidence>
<feature type="region of interest" description="Disordered" evidence="8">
    <location>
        <begin position="1"/>
        <end position="151"/>
    </location>
</feature>
<dbReference type="EMBL" id="MU001635">
    <property type="protein sequence ID" value="KAF2483560.1"/>
    <property type="molecule type" value="Genomic_DNA"/>
</dbReference>
<feature type="compositionally biased region" description="Basic residues" evidence="8">
    <location>
        <begin position="134"/>
        <end position="143"/>
    </location>
</feature>
<evidence type="ECO:0000259" key="9">
    <source>
        <dbReference type="Pfam" id="PF17875"/>
    </source>
</evidence>
<dbReference type="PANTHER" id="PTHR12709">
    <property type="entry name" value="DNA-DIRECTED RNA POLYMERASE II, III"/>
    <property type="match status" value="1"/>
</dbReference>
<dbReference type="Gene3D" id="2.40.50.1060">
    <property type="match status" value="1"/>
</dbReference>
<evidence type="ECO:0000256" key="2">
    <source>
        <dbReference type="ARBA" id="ARBA00005930"/>
    </source>
</evidence>
<keyword evidence="3 7" id="KW-0240">DNA-directed RNA polymerase</keyword>
<feature type="domain" description="RPA43 OB" evidence="9">
    <location>
        <begin position="256"/>
        <end position="359"/>
    </location>
</feature>
<evidence type="ECO:0000256" key="8">
    <source>
        <dbReference type="SAM" id="MobiDB-lite"/>
    </source>
</evidence>
<keyword evidence="4" id="KW-0597">Phosphoprotein</keyword>
<dbReference type="RefSeq" id="XP_033590130.1">
    <property type="nucleotide sequence ID" value="XM_033729614.1"/>
</dbReference>
<organism evidence="10 11">
    <name type="scientific">Neohortaea acidophila</name>
    <dbReference type="NCBI Taxonomy" id="245834"/>
    <lineage>
        <taxon>Eukaryota</taxon>
        <taxon>Fungi</taxon>
        <taxon>Dikarya</taxon>
        <taxon>Ascomycota</taxon>
        <taxon>Pezizomycotina</taxon>
        <taxon>Dothideomycetes</taxon>
        <taxon>Dothideomycetidae</taxon>
        <taxon>Mycosphaerellales</taxon>
        <taxon>Teratosphaeriaceae</taxon>
        <taxon>Neohortaea</taxon>
    </lineage>
</organism>
<dbReference type="PANTHER" id="PTHR12709:SF5">
    <property type="entry name" value="DNA-DIRECTED RNA POLYMERASE I SUBUNIT RPA43"/>
    <property type="match status" value="1"/>
</dbReference>
<comment type="subcellular location">
    <subcellularLocation>
        <location evidence="1">Nucleus</location>
        <location evidence="1">Nucleolus</location>
    </subcellularLocation>
</comment>
<feature type="region of interest" description="Disordered" evidence="8">
    <location>
        <begin position="296"/>
        <end position="322"/>
    </location>
</feature>
<evidence type="ECO:0000256" key="7">
    <source>
        <dbReference type="RuleBase" id="RU369086"/>
    </source>
</evidence>
<dbReference type="GO" id="GO:0005736">
    <property type="term" value="C:RNA polymerase I complex"/>
    <property type="evidence" value="ECO:0007669"/>
    <property type="project" value="TreeGrafter"/>
</dbReference>
<dbReference type="OrthoDB" id="10250504at2759"/>
<dbReference type="Pfam" id="PF17875">
    <property type="entry name" value="RPA43_OB"/>
    <property type="match status" value="1"/>
</dbReference>
<dbReference type="Proteomes" id="UP000799767">
    <property type="component" value="Unassembled WGS sequence"/>
</dbReference>
<comment type="similarity">
    <text evidence="2">Belongs to the eukaryotic RPA43 RNA polymerase subunit family.</text>
</comment>
<gene>
    <name evidence="10" type="ORF">BDY17DRAFT_150062</name>
</gene>
<protein>
    <recommendedName>
        <fullName evidence="7">DNA-directed RNA polymerase subunit</fullName>
    </recommendedName>
</protein>
<evidence type="ECO:0000256" key="3">
    <source>
        <dbReference type="ARBA" id="ARBA00022478"/>
    </source>
</evidence>
<proteinExistence type="inferred from homology"/>
<evidence type="ECO:0000256" key="5">
    <source>
        <dbReference type="ARBA" id="ARBA00023163"/>
    </source>
</evidence>
<dbReference type="InterPro" id="IPR036898">
    <property type="entry name" value="RNA_pol_Rpb7-like_N_sf"/>
</dbReference>
<dbReference type="GO" id="GO:0006361">
    <property type="term" value="P:transcription initiation at RNA polymerase I promoter"/>
    <property type="evidence" value="ECO:0007669"/>
    <property type="project" value="UniProtKB-ARBA"/>
</dbReference>
<feature type="compositionally biased region" description="Basic and acidic residues" evidence="8">
    <location>
        <begin position="55"/>
        <end position="83"/>
    </location>
</feature>
<dbReference type="FunFam" id="3.30.1490.120:FF:000004">
    <property type="entry name" value="RNA polymerase I subunit Rpa43"/>
    <property type="match status" value="1"/>
</dbReference>
<evidence type="ECO:0000256" key="4">
    <source>
        <dbReference type="ARBA" id="ARBA00022553"/>
    </source>
</evidence>
<dbReference type="CDD" id="cd04328">
    <property type="entry name" value="RNAP_I_Rpa43_N"/>
    <property type="match status" value="1"/>
</dbReference>
<dbReference type="AlphaFoldDB" id="A0A6A6PTZ0"/>
<dbReference type="InterPro" id="IPR041178">
    <property type="entry name" value="RPA43_OB"/>
</dbReference>
<comment type="function">
    <text evidence="7">DNA-dependent RNA polymerase which catalyzes the transcription of DNA into RNA using the four ribonucleoside triphosphates as substrates.</text>
</comment>
<keyword evidence="6 7" id="KW-0539">Nucleus</keyword>
<feature type="compositionally biased region" description="Basic and acidic residues" evidence="8">
    <location>
        <begin position="298"/>
        <end position="313"/>
    </location>
</feature>
<dbReference type="Gene3D" id="3.30.1490.120">
    <property type="entry name" value="RNA polymerase Rpb7-like, N-terminal domain"/>
    <property type="match status" value="1"/>
</dbReference>
<keyword evidence="11" id="KW-1185">Reference proteome</keyword>
<evidence type="ECO:0000256" key="1">
    <source>
        <dbReference type="ARBA" id="ARBA00004604"/>
    </source>
</evidence>
<accession>A0A6A6PTZ0</accession>
<dbReference type="InterPro" id="IPR045113">
    <property type="entry name" value="Rpb7-like"/>
</dbReference>
<sequence>MSADIASSRDMGKPEKKRKKDKEAGDKERKKRKREEAEEDAVANAQPEKSKKKHDRDEVKEKSAKKQKREEAQPDAGAESKKDKAAKKRERKEAKQNDAAPELPTEKSSKKRKHDKPGKTDAIPDTPQAESSTKMKHKKRKEKAKASIEPTEELLRTRSPFVKQTTSFYLPLSPCAHDFPLEGLCAEHISPHLLTYYPPLSGVLLSYSNARISEHPTEAVQSKSRNPQPKEVLGRSINEYAVTFVWLTADFVIFRPRKGCWIEGEVSLHNPTLLGLMCQNYFNAVVEKENLPADWEWSGDKEEAGKERKKSPELENEDERWLDGAGNEVTGKIAFRVVDFEATPGADGAGGTISIIGTLRDKT</sequence>
<reference evidence="10" key="1">
    <citation type="journal article" date="2020" name="Stud. Mycol.">
        <title>101 Dothideomycetes genomes: a test case for predicting lifestyles and emergence of pathogens.</title>
        <authorList>
            <person name="Haridas S."/>
            <person name="Albert R."/>
            <person name="Binder M."/>
            <person name="Bloem J."/>
            <person name="Labutti K."/>
            <person name="Salamov A."/>
            <person name="Andreopoulos B."/>
            <person name="Baker S."/>
            <person name="Barry K."/>
            <person name="Bills G."/>
            <person name="Bluhm B."/>
            <person name="Cannon C."/>
            <person name="Castanera R."/>
            <person name="Culley D."/>
            <person name="Daum C."/>
            <person name="Ezra D."/>
            <person name="Gonzalez J."/>
            <person name="Henrissat B."/>
            <person name="Kuo A."/>
            <person name="Liang C."/>
            <person name="Lipzen A."/>
            <person name="Lutzoni F."/>
            <person name="Magnuson J."/>
            <person name="Mondo S."/>
            <person name="Nolan M."/>
            <person name="Ohm R."/>
            <person name="Pangilinan J."/>
            <person name="Park H.-J."/>
            <person name="Ramirez L."/>
            <person name="Alfaro M."/>
            <person name="Sun H."/>
            <person name="Tritt A."/>
            <person name="Yoshinaga Y."/>
            <person name="Zwiers L.-H."/>
            <person name="Turgeon B."/>
            <person name="Goodwin S."/>
            <person name="Spatafora J."/>
            <person name="Crous P."/>
            <person name="Grigoriev I."/>
        </authorList>
    </citation>
    <scope>NUCLEOTIDE SEQUENCE</scope>
    <source>
        <strain evidence="10">CBS 113389</strain>
    </source>
</reference>
<name>A0A6A6PTZ0_9PEZI</name>
<dbReference type="GO" id="GO:0006362">
    <property type="term" value="P:transcription elongation by RNA polymerase I"/>
    <property type="evidence" value="ECO:0007669"/>
    <property type="project" value="UniProtKB-ARBA"/>
</dbReference>
<evidence type="ECO:0000313" key="11">
    <source>
        <dbReference type="Proteomes" id="UP000799767"/>
    </source>
</evidence>
<keyword evidence="5 7" id="KW-0804">Transcription</keyword>
<dbReference type="GeneID" id="54470616"/>
<dbReference type="InterPro" id="IPR041901">
    <property type="entry name" value="RNAP_I_Rpa43_N"/>
</dbReference>